<dbReference type="GO" id="GO:0008270">
    <property type="term" value="F:zinc ion binding"/>
    <property type="evidence" value="ECO:0007669"/>
    <property type="project" value="UniProtKB-KW"/>
</dbReference>
<evidence type="ECO:0000313" key="5">
    <source>
        <dbReference type="RefSeq" id="XP_022291887.1"/>
    </source>
</evidence>
<evidence type="ECO:0000313" key="4">
    <source>
        <dbReference type="Proteomes" id="UP000694844"/>
    </source>
</evidence>
<feature type="domain" description="B box-type" evidence="3">
    <location>
        <begin position="79"/>
        <end position="120"/>
    </location>
</feature>
<protein>
    <submittedName>
        <fullName evidence="5">Uncharacterized protein LOC111103137 isoform X1</fullName>
    </submittedName>
</protein>
<keyword evidence="1" id="KW-0479">Metal-binding</keyword>
<organism evidence="4 5">
    <name type="scientific">Crassostrea virginica</name>
    <name type="common">Eastern oyster</name>
    <dbReference type="NCBI Taxonomy" id="6565"/>
    <lineage>
        <taxon>Eukaryota</taxon>
        <taxon>Metazoa</taxon>
        <taxon>Spiralia</taxon>
        <taxon>Lophotrochozoa</taxon>
        <taxon>Mollusca</taxon>
        <taxon>Bivalvia</taxon>
        <taxon>Autobranchia</taxon>
        <taxon>Pteriomorphia</taxon>
        <taxon>Ostreida</taxon>
        <taxon>Ostreoidea</taxon>
        <taxon>Ostreidae</taxon>
        <taxon>Crassostrea</taxon>
    </lineage>
</organism>
<evidence type="ECO:0000259" key="3">
    <source>
        <dbReference type="PROSITE" id="PS50119"/>
    </source>
</evidence>
<dbReference type="GeneID" id="111103137"/>
<gene>
    <name evidence="5" type="primary">LOC111103137</name>
</gene>
<sequence>MEQLRCDYCAKEVKGYNPSVRMSNQVHVKKCSQCPECARYYCHRCDRALCPTCKHIHVTKLDTMHHYITLYRDKLRCRVKTERCLKHRKKFLKFCKECQLPFCYFCRKHKKHKHMKILPAYENRKTAFLNIRRIRLVEAQALLLSINTDIYNCNERISQLKVDMKKRSQKLRDLSDKYQKTVSSKLYALKIKPKATIQKHIINVQTFERRYENMLTKPVQFPFERRYENMFTKPVQFLRFIKQSQFPQIQNTPKVALQRTYFLKSGSFKVENIIDIICGNQEKVQRKCQARNEHLLKINYPQNYYGILTRVIDIDRCCHISCLAQDFVWVSDERNLILTNNYGVCLDRITNAVGLSGGIHTINRKLELLYIASDFTINKRALDGTSNTFVKRKDQIWKPMCIYCSKSTGEVFVVSKRSDSNECNITIYNETGAFIIQHTNTNYRNPIFITENTNKDVVVTDEERGAVMVSTRSGKHRFSYKGHPPDSNYTPRGICSDPLSHILVCNTVTVEMIDQDGQFLLNLLYDISQSFKPFSIYYDFARHIVLVGSDDEQCTISAYRYLDRNLGLTGEPEVDREKLTSPSYAEIKKYVDEFYDWLEDVPFDFDEDSNEECSNCSDDEKDTPSEDKYYIPLSTVSW</sequence>
<accession>A0A8B8AK14</accession>
<keyword evidence="1" id="KW-0862">Zinc</keyword>
<dbReference type="OrthoDB" id="6112893at2759"/>
<feature type="region of interest" description="Disordered" evidence="2">
    <location>
        <begin position="606"/>
        <end position="627"/>
    </location>
</feature>
<feature type="domain" description="B box-type" evidence="3">
    <location>
        <begin position="26"/>
        <end position="70"/>
    </location>
</feature>
<evidence type="ECO:0000256" key="1">
    <source>
        <dbReference type="PROSITE-ProRule" id="PRU00024"/>
    </source>
</evidence>
<dbReference type="InterPro" id="IPR000315">
    <property type="entry name" value="Znf_B-box"/>
</dbReference>
<evidence type="ECO:0000256" key="2">
    <source>
        <dbReference type="SAM" id="MobiDB-lite"/>
    </source>
</evidence>
<dbReference type="AlphaFoldDB" id="A0A8B8AK14"/>
<reference evidence="5" key="1">
    <citation type="submission" date="2025-08" db="UniProtKB">
        <authorList>
            <consortium name="RefSeq"/>
        </authorList>
    </citation>
    <scope>IDENTIFICATION</scope>
    <source>
        <tissue evidence="5">Whole sample</tissue>
    </source>
</reference>
<dbReference type="KEGG" id="cvn:111103137"/>
<dbReference type="PROSITE" id="PS50119">
    <property type="entry name" value="ZF_BBOX"/>
    <property type="match status" value="2"/>
</dbReference>
<dbReference type="InterPro" id="IPR011042">
    <property type="entry name" value="6-blade_b-propeller_TolB-like"/>
</dbReference>
<proteinExistence type="predicted"/>
<dbReference type="Gene3D" id="3.30.160.60">
    <property type="entry name" value="Classic Zinc Finger"/>
    <property type="match status" value="1"/>
</dbReference>
<dbReference type="SUPFAM" id="SSF57845">
    <property type="entry name" value="B-box zinc-binding domain"/>
    <property type="match status" value="1"/>
</dbReference>
<dbReference type="RefSeq" id="XP_022291887.1">
    <property type="nucleotide sequence ID" value="XM_022436179.1"/>
</dbReference>
<dbReference type="Gene3D" id="2.120.10.30">
    <property type="entry name" value="TolB, C-terminal domain"/>
    <property type="match status" value="1"/>
</dbReference>
<feature type="compositionally biased region" description="Acidic residues" evidence="2">
    <location>
        <begin position="606"/>
        <end position="621"/>
    </location>
</feature>
<dbReference type="Proteomes" id="UP000694844">
    <property type="component" value="Chromosome 7"/>
</dbReference>
<keyword evidence="1" id="KW-0863">Zinc-finger</keyword>
<name>A0A8B8AK14_CRAVI</name>
<dbReference type="SUPFAM" id="SSF101898">
    <property type="entry name" value="NHL repeat"/>
    <property type="match status" value="1"/>
</dbReference>
<keyword evidence="4" id="KW-1185">Reference proteome</keyword>
<dbReference type="SMART" id="SM00336">
    <property type="entry name" value="BBOX"/>
    <property type="match status" value="2"/>
</dbReference>